<dbReference type="GO" id="GO:0003700">
    <property type="term" value="F:DNA-binding transcription factor activity"/>
    <property type="evidence" value="ECO:0007669"/>
    <property type="project" value="InterPro"/>
</dbReference>
<dbReference type="GO" id="GO:0006352">
    <property type="term" value="P:DNA-templated transcription initiation"/>
    <property type="evidence" value="ECO:0007669"/>
    <property type="project" value="InterPro"/>
</dbReference>
<dbReference type="AlphaFoldDB" id="A0A1I2VRF4"/>
<dbReference type="SUPFAM" id="SSF88946">
    <property type="entry name" value="Sigma2 domain of RNA polymerase sigma factors"/>
    <property type="match status" value="1"/>
</dbReference>
<dbReference type="Gene3D" id="1.10.1740.10">
    <property type="match status" value="1"/>
</dbReference>
<sequence>MENTISALIKGYLDTGNEECFEELLKRFSPLIKAYARKLYYLEYEDSLQELSLALYEAVRKIPSADDEYGCISYINRSVVNRFTKLYHNSVEIQNIQAHSVSLDASDNRDCQHDYETDNCISLVDLESALKSKLPIERKILYLLMLGYSDKEIAAKLGYTRQYVNRLKKRIWNMDSPR</sequence>
<evidence type="ECO:0000313" key="6">
    <source>
        <dbReference type="Proteomes" id="UP000719916"/>
    </source>
</evidence>
<reference evidence="1 6" key="3">
    <citation type="journal article" date="2020" name="Cell Host Microbe">
        <title>Functional and Genomic Variation between Human-Derived Isolates of Lachnospiraceae Reveals Inter- and Intra-Species Diversity.</title>
        <authorList>
            <person name="Sorbara M.T."/>
            <person name="Littmann E.R."/>
            <person name="Fontana E."/>
            <person name="Moody T.U."/>
            <person name="Kohout C.E."/>
            <person name="Gjonbalaj M."/>
            <person name="Eaton V."/>
            <person name="Seok R."/>
            <person name="Leiner I.M."/>
            <person name="Pamer E.G."/>
        </authorList>
    </citation>
    <scope>NUCLEOTIDE SEQUENCE [LARGE SCALE GENOMIC DNA]</scope>
    <source>
        <strain evidence="1 6">MSK.2.26</strain>
    </source>
</reference>
<dbReference type="InterPro" id="IPR013325">
    <property type="entry name" value="RNA_pol_sigma_r2"/>
</dbReference>
<gene>
    <name evidence="2" type="ORF">FOC47_13945</name>
    <name evidence="1" type="ORF">G5B26_16690</name>
    <name evidence="3" type="ORF">SAMN05216521_106513</name>
</gene>
<dbReference type="Proteomes" id="UP000501069">
    <property type="component" value="Chromosome"/>
</dbReference>
<evidence type="ECO:0000313" key="2">
    <source>
        <dbReference type="EMBL" id="QIX94061.1"/>
    </source>
</evidence>
<dbReference type="Proteomes" id="UP000182121">
    <property type="component" value="Unassembled WGS sequence"/>
</dbReference>
<dbReference type="Gene3D" id="1.10.10.10">
    <property type="entry name" value="Winged helix-like DNA-binding domain superfamily/Winged helix DNA-binding domain"/>
    <property type="match status" value="1"/>
</dbReference>
<reference evidence="1" key="4">
    <citation type="submission" date="2020-02" db="EMBL/GenBank/DDBJ databases">
        <authorList>
            <person name="Littmann E."/>
            <person name="Sorbara M."/>
        </authorList>
    </citation>
    <scope>NUCLEOTIDE SEQUENCE</scope>
    <source>
        <strain evidence="1">MSK.2.26</strain>
    </source>
</reference>
<accession>A0A1I2VRF4</accession>
<evidence type="ECO:0000313" key="1">
    <source>
        <dbReference type="EMBL" id="NSJ45189.1"/>
    </source>
</evidence>
<protein>
    <submittedName>
        <fullName evidence="3">RNA polymerase sigma factor, sigma-70 family</fullName>
    </submittedName>
    <submittedName>
        <fullName evidence="1">Sigma-70 family RNA polymerase sigma factor</fullName>
    </submittedName>
</protein>
<evidence type="ECO:0000313" key="3">
    <source>
        <dbReference type="EMBL" id="SEU12989.1"/>
    </source>
</evidence>
<reference evidence="3 4" key="1">
    <citation type="submission" date="2016-10" db="EMBL/GenBank/DDBJ databases">
        <authorList>
            <person name="Varghese N."/>
            <person name="Submissions S."/>
        </authorList>
    </citation>
    <scope>NUCLEOTIDE SEQUENCE [LARGE SCALE GENOMIC DNA]</scope>
    <source>
        <strain evidence="3 4">NLAE-zl-C196</strain>
    </source>
</reference>
<name>A0A1I2VRF4_9FIRM</name>
<proteinExistence type="predicted"/>
<evidence type="ECO:0000313" key="4">
    <source>
        <dbReference type="Proteomes" id="UP000182121"/>
    </source>
</evidence>
<dbReference type="InterPro" id="IPR036388">
    <property type="entry name" value="WH-like_DNA-bd_sf"/>
</dbReference>
<dbReference type="EMBL" id="CP050964">
    <property type="protein sequence ID" value="QIX94061.1"/>
    <property type="molecule type" value="Genomic_DNA"/>
</dbReference>
<evidence type="ECO:0000313" key="5">
    <source>
        <dbReference type="Proteomes" id="UP000501069"/>
    </source>
</evidence>
<dbReference type="RefSeq" id="WP_002587172.1">
    <property type="nucleotide sequence ID" value="NZ_JAGIRR010000031.1"/>
</dbReference>
<dbReference type="Proteomes" id="UP000719916">
    <property type="component" value="Unassembled WGS sequence"/>
</dbReference>
<dbReference type="EMBL" id="FOIO01000065">
    <property type="protein sequence ID" value="SEU12989.1"/>
    <property type="molecule type" value="Genomic_DNA"/>
</dbReference>
<organism evidence="3 4">
    <name type="scientific">Enterocloster clostridioformis</name>
    <dbReference type="NCBI Taxonomy" id="1531"/>
    <lineage>
        <taxon>Bacteria</taxon>
        <taxon>Bacillati</taxon>
        <taxon>Bacillota</taxon>
        <taxon>Clostridia</taxon>
        <taxon>Lachnospirales</taxon>
        <taxon>Lachnospiraceae</taxon>
        <taxon>Enterocloster</taxon>
    </lineage>
</organism>
<dbReference type="EMBL" id="JAAISW010000031">
    <property type="protein sequence ID" value="NSJ45189.1"/>
    <property type="molecule type" value="Genomic_DNA"/>
</dbReference>
<reference evidence="2 5" key="2">
    <citation type="submission" date="2019-11" db="EMBL/GenBank/DDBJ databases">
        <title>FDA dAtabase for Regulatory Grade micrObial Sequences (FDA-ARGOS): Supporting development and validation of Infectious Disease Dx tests.</title>
        <authorList>
            <person name="Turner S."/>
            <person name="Byrd R."/>
            <person name="Tallon L."/>
            <person name="Sadzewicz L."/>
            <person name="Vavikolanu K."/>
            <person name="Mehta A."/>
            <person name="Aluvathingal J."/>
            <person name="Nadendla S."/>
            <person name="Myers T."/>
            <person name="Yan Y."/>
            <person name="Sichtig H."/>
        </authorList>
    </citation>
    <scope>NUCLEOTIDE SEQUENCE [LARGE SCALE GENOMIC DNA]</scope>
    <source>
        <strain evidence="2 5">FDAARGOS_739</strain>
    </source>
</reference>